<keyword evidence="2" id="KW-1185">Reference proteome</keyword>
<dbReference type="EMBL" id="JALNTZ010000003">
    <property type="protein sequence ID" value="KAJ3659656.1"/>
    <property type="molecule type" value="Genomic_DNA"/>
</dbReference>
<name>A0AA38IQR9_9CUCU</name>
<sequence>MFGNKLEVIVSRKSISKNWNLFKSNLHDTVQQNTVITVAKRSSKKPWITGSILKLVRGKRALWRNYKRSGSEESYKAHRTVKNQVSTVIIKKTKIAYESRIADSKNTKRLFKHIRTKLSGPVATIQIRDNSGTLTNDSSEVANILNDTFSTFNCFHTRVLGCNTERIWSS</sequence>
<reference evidence="1" key="1">
    <citation type="journal article" date="2023" name="G3 (Bethesda)">
        <title>Whole genome assemblies of Zophobas morio and Tenebrio molitor.</title>
        <authorList>
            <person name="Kaur S."/>
            <person name="Stinson S.A."/>
            <person name="diCenzo G.C."/>
        </authorList>
    </citation>
    <scope>NUCLEOTIDE SEQUENCE</scope>
    <source>
        <strain evidence="1">QUZm001</strain>
    </source>
</reference>
<protein>
    <submittedName>
        <fullName evidence="1">Uncharacterized protein</fullName>
    </submittedName>
</protein>
<proteinExistence type="predicted"/>
<dbReference type="Proteomes" id="UP001168821">
    <property type="component" value="Unassembled WGS sequence"/>
</dbReference>
<organism evidence="1 2">
    <name type="scientific">Zophobas morio</name>
    <dbReference type="NCBI Taxonomy" id="2755281"/>
    <lineage>
        <taxon>Eukaryota</taxon>
        <taxon>Metazoa</taxon>
        <taxon>Ecdysozoa</taxon>
        <taxon>Arthropoda</taxon>
        <taxon>Hexapoda</taxon>
        <taxon>Insecta</taxon>
        <taxon>Pterygota</taxon>
        <taxon>Neoptera</taxon>
        <taxon>Endopterygota</taxon>
        <taxon>Coleoptera</taxon>
        <taxon>Polyphaga</taxon>
        <taxon>Cucujiformia</taxon>
        <taxon>Tenebrionidae</taxon>
        <taxon>Zophobas</taxon>
    </lineage>
</organism>
<evidence type="ECO:0000313" key="1">
    <source>
        <dbReference type="EMBL" id="KAJ3659656.1"/>
    </source>
</evidence>
<dbReference type="AlphaFoldDB" id="A0AA38IQR9"/>
<accession>A0AA38IQR9</accession>
<evidence type="ECO:0000313" key="2">
    <source>
        <dbReference type="Proteomes" id="UP001168821"/>
    </source>
</evidence>
<gene>
    <name evidence="1" type="ORF">Zmor_011333</name>
</gene>
<comment type="caution">
    <text evidence="1">The sequence shown here is derived from an EMBL/GenBank/DDBJ whole genome shotgun (WGS) entry which is preliminary data.</text>
</comment>